<sequence length="159" mass="18563">GKERFLGERFFWKDPKDETILIGLGISKQIQPDQVTDRFFQVEEEWEGFLKDSLIFNPYSEIGVGPVIFGGFSFDPYKEKTELWSKYPDSLFYLPKYMLSIIKGEAYLTTNVVCTPQDDESFIEKVTEERNELFLSLHQNVDTEPAVLTETKEISPEKW</sequence>
<dbReference type="GO" id="GO:0008909">
    <property type="term" value="F:isochorismate synthase activity"/>
    <property type="evidence" value="ECO:0007669"/>
    <property type="project" value="TreeGrafter"/>
</dbReference>
<dbReference type="Gene3D" id="3.60.120.10">
    <property type="entry name" value="Anthranilate synthase"/>
    <property type="match status" value="1"/>
</dbReference>
<dbReference type="PANTHER" id="PTHR42839">
    <property type="entry name" value="ISOCHORISMATE SYNTHASE ENTC"/>
    <property type="match status" value="1"/>
</dbReference>
<comment type="caution">
    <text evidence="1">The sequence shown here is derived from an EMBL/GenBank/DDBJ whole genome shotgun (WGS) entry which is preliminary data.</text>
</comment>
<dbReference type="SUPFAM" id="SSF56322">
    <property type="entry name" value="ADC synthase"/>
    <property type="match status" value="1"/>
</dbReference>
<dbReference type="EMBL" id="JAWJAY010000048">
    <property type="protein sequence ID" value="MDV2887452.1"/>
    <property type="molecule type" value="Genomic_DNA"/>
</dbReference>
<dbReference type="Proteomes" id="UP001285636">
    <property type="component" value="Unassembled WGS sequence"/>
</dbReference>
<evidence type="ECO:0000313" key="1">
    <source>
        <dbReference type="EMBL" id="MDV2887452.1"/>
    </source>
</evidence>
<protein>
    <submittedName>
        <fullName evidence="1">Isochorismate synthase</fullName>
    </submittedName>
</protein>
<dbReference type="PANTHER" id="PTHR42839:SF1">
    <property type="entry name" value="ISOCHORISMATE SYNTHASE MENF"/>
    <property type="match status" value="1"/>
</dbReference>
<accession>A0AAJ2NSC3</accession>
<gene>
    <name evidence="1" type="ORF">RYX45_19930</name>
</gene>
<evidence type="ECO:0000313" key="2">
    <source>
        <dbReference type="Proteomes" id="UP001285636"/>
    </source>
</evidence>
<reference evidence="1" key="1">
    <citation type="submission" date="2023-10" db="EMBL/GenBank/DDBJ databases">
        <title>Screening of Alkalihalophilus pseudofirmusBZ-TG-HK211 and Its Alleviation of Salt Stress on Rapeseed Growth.</title>
        <authorList>
            <person name="Zhao B."/>
            <person name="Guo T."/>
        </authorList>
    </citation>
    <scope>NUCLEOTIDE SEQUENCE</scope>
    <source>
        <strain evidence="1">BZ-TG-HK211</strain>
    </source>
</reference>
<dbReference type="AlphaFoldDB" id="A0AAJ2NSC3"/>
<name>A0AAJ2NSC3_ALKPS</name>
<dbReference type="GO" id="GO:0009697">
    <property type="term" value="P:salicylic acid biosynthetic process"/>
    <property type="evidence" value="ECO:0007669"/>
    <property type="project" value="TreeGrafter"/>
</dbReference>
<proteinExistence type="predicted"/>
<organism evidence="1 2">
    <name type="scientific">Alkalihalophilus pseudofirmus</name>
    <name type="common">Bacillus pseudofirmus</name>
    <dbReference type="NCBI Taxonomy" id="79885"/>
    <lineage>
        <taxon>Bacteria</taxon>
        <taxon>Bacillati</taxon>
        <taxon>Bacillota</taxon>
        <taxon>Bacilli</taxon>
        <taxon>Bacillales</taxon>
        <taxon>Bacillaceae</taxon>
        <taxon>Alkalihalophilus</taxon>
    </lineage>
</organism>
<feature type="non-terminal residue" evidence="1">
    <location>
        <position position="1"/>
    </location>
</feature>
<feature type="non-terminal residue" evidence="1">
    <location>
        <position position="159"/>
    </location>
</feature>
<dbReference type="InterPro" id="IPR005801">
    <property type="entry name" value="ADC_synthase"/>
</dbReference>